<dbReference type="GO" id="GO:0046872">
    <property type="term" value="F:metal ion binding"/>
    <property type="evidence" value="ECO:0007669"/>
    <property type="project" value="UniProtKB-KW"/>
</dbReference>
<evidence type="ECO:0000256" key="3">
    <source>
        <dbReference type="ARBA" id="ARBA00022723"/>
    </source>
</evidence>
<keyword evidence="5" id="KW-0560">Oxidoreductase</keyword>
<reference evidence="7" key="1">
    <citation type="journal article" date="2021" name="Genome Biol. Evol.">
        <title>A High-Quality Reference Genome for a Parasitic Bivalve with Doubly Uniparental Inheritance (Bivalvia: Unionida).</title>
        <authorList>
            <person name="Smith C.H."/>
        </authorList>
    </citation>
    <scope>NUCLEOTIDE SEQUENCE</scope>
    <source>
        <strain evidence="7">CHS0354</strain>
    </source>
</reference>
<reference evidence="7" key="3">
    <citation type="submission" date="2023-05" db="EMBL/GenBank/DDBJ databases">
        <authorList>
            <person name="Smith C.H."/>
        </authorList>
    </citation>
    <scope>NUCLEOTIDE SEQUENCE</scope>
    <source>
        <strain evidence="7">CHS0354</strain>
        <tissue evidence="7">Mantle</tissue>
    </source>
</reference>
<evidence type="ECO:0000256" key="2">
    <source>
        <dbReference type="ARBA" id="ARBA00008654"/>
    </source>
</evidence>
<dbReference type="EMBL" id="JAEAOA010002123">
    <property type="protein sequence ID" value="KAK3598941.1"/>
    <property type="molecule type" value="Genomic_DNA"/>
</dbReference>
<dbReference type="Gene3D" id="3.30.2020.30">
    <property type="match status" value="1"/>
</dbReference>
<comment type="similarity">
    <text evidence="2">Belongs to the gamma-BBH/TMLD family.</text>
</comment>
<name>A0AAE0SVL7_9BIVA</name>
<evidence type="ECO:0000256" key="5">
    <source>
        <dbReference type="ARBA" id="ARBA00023002"/>
    </source>
</evidence>
<sequence>MTHIPSHVRFHSLWLRFSCQCPKCFEASSNMKLIHIEEIDFHTVLEKASVSDDGLSISLMWSSGGHMGTIDLASLRANRYEPDALKTRHHLTTTLFLRE</sequence>
<evidence type="ECO:0000256" key="1">
    <source>
        <dbReference type="ARBA" id="ARBA00001954"/>
    </source>
</evidence>
<protein>
    <submittedName>
        <fullName evidence="7">Uncharacterized protein</fullName>
    </submittedName>
</protein>
<comment type="caution">
    <text evidence="7">The sequence shown here is derived from an EMBL/GenBank/DDBJ whole genome shotgun (WGS) entry which is preliminary data.</text>
</comment>
<dbReference type="FunFam" id="3.30.2020.30:FF:000002">
    <property type="entry name" value="Putative gamma-butyrobetaine dioxygenase"/>
    <property type="match status" value="1"/>
</dbReference>
<reference evidence="7" key="2">
    <citation type="journal article" date="2021" name="Genome Biol. Evol.">
        <title>Developing a high-quality reference genome for a parasitic bivalve with doubly uniparental inheritance (Bivalvia: Unionida).</title>
        <authorList>
            <person name="Smith C.H."/>
        </authorList>
    </citation>
    <scope>NUCLEOTIDE SEQUENCE</scope>
    <source>
        <strain evidence="7">CHS0354</strain>
        <tissue evidence="7">Mantle</tissue>
    </source>
</reference>
<accession>A0AAE0SVL7</accession>
<gene>
    <name evidence="7" type="ORF">CHS0354_036257</name>
</gene>
<proteinExistence type="inferred from homology"/>
<dbReference type="Proteomes" id="UP001195483">
    <property type="component" value="Unassembled WGS sequence"/>
</dbReference>
<organism evidence="7 8">
    <name type="scientific">Potamilus streckersoni</name>
    <dbReference type="NCBI Taxonomy" id="2493646"/>
    <lineage>
        <taxon>Eukaryota</taxon>
        <taxon>Metazoa</taxon>
        <taxon>Spiralia</taxon>
        <taxon>Lophotrochozoa</taxon>
        <taxon>Mollusca</taxon>
        <taxon>Bivalvia</taxon>
        <taxon>Autobranchia</taxon>
        <taxon>Heteroconchia</taxon>
        <taxon>Palaeoheterodonta</taxon>
        <taxon>Unionida</taxon>
        <taxon>Unionoidea</taxon>
        <taxon>Unionidae</taxon>
        <taxon>Ambleminae</taxon>
        <taxon>Lampsilini</taxon>
        <taxon>Potamilus</taxon>
    </lineage>
</organism>
<keyword evidence="3" id="KW-0479">Metal-binding</keyword>
<keyword evidence="8" id="KW-1185">Reference proteome</keyword>
<evidence type="ECO:0000256" key="6">
    <source>
        <dbReference type="ARBA" id="ARBA00023004"/>
    </source>
</evidence>
<dbReference type="InterPro" id="IPR038492">
    <property type="entry name" value="GBBH-like_N_sf"/>
</dbReference>
<evidence type="ECO:0000256" key="4">
    <source>
        <dbReference type="ARBA" id="ARBA00022964"/>
    </source>
</evidence>
<dbReference type="AlphaFoldDB" id="A0AAE0SVL7"/>
<keyword evidence="6" id="KW-0408">Iron</keyword>
<comment type="cofactor">
    <cofactor evidence="1">
        <name>Fe(2+)</name>
        <dbReference type="ChEBI" id="CHEBI:29033"/>
    </cofactor>
</comment>
<evidence type="ECO:0000313" key="7">
    <source>
        <dbReference type="EMBL" id="KAK3598941.1"/>
    </source>
</evidence>
<dbReference type="GO" id="GO:0051213">
    <property type="term" value="F:dioxygenase activity"/>
    <property type="evidence" value="ECO:0007669"/>
    <property type="project" value="UniProtKB-KW"/>
</dbReference>
<evidence type="ECO:0000313" key="8">
    <source>
        <dbReference type="Proteomes" id="UP001195483"/>
    </source>
</evidence>
<feature type="non-terminal residue" evidence="7">
    <location>
        <position position="1"/>
    </location>
</feature>
<keyword evidence="4" id="KW-0223">Dioxygenase</keyword>